<reference evidence="2 3" key="1">
    <citation type="submission" date="2015-02" db="EMBL/GenBank/DDBJ databases">
        <authorList>
            <person name="Ju K.-S."/>
            <person name="Doroghazi J.R."/>
            <person name="Metcalf W."/>
        </authorList>
    </citation>
    <scope>NUCLEOTIDE SEQUENCE [LARGE SCALE GENOMIC DNA]</scope>
    <source>
        <strain evidence="2 3">NRRL ISP-5550</strain>
    </source>
</reference>
<protein>
    <submittedName>
        <fullName evidence="2">Uncharacterized protein</fullName>
    </submittedName>
</protein>
<dbReference type="AlphaFoldDB" id="A0A0F4JE95"/>
<name>A0A0F4JE95_9ACTN</name>
<gene>
    <name evidence="2" type="ORF">VR44_15825</name>
</gene>
<feature type="compositionally biased region" description="Gly residues" evidence="1">
    <location>
        <begin position="87"/>
        <end position="97"/>
    </location>
</feature>
<evidence type="ECO:0000256" key="1">
    <source>
        <dbReference type="SAM" id="MobiDB-lite"/>
    </source>
</evidence>
<sequence length="97" mass="9650">MRGVAGGTARTASGRPSTSASGKAARPVWVAYTRNHGWSPARSRSSMAAYVVQPCGRNTFRIQGCPPHSTSTGVASSRARAAATSSGAGGAVTAGTA</sequence>
<feature type="region of interest" description="Disordered" evidence="1">
    <location>
        <begin position="63"/>
        <end position="97"/>
    </location>
</feature>
<evidence type="ECO:0000313" key="3">
    <source>
        <dbReference type="Proteomes" id="UP000033551"/>
    </source>
</evidence>
<evidence type="ECO:0000313" key="2">
    <source>
        <dbReference type="EMBL" id="KJY32510.1"/>
    </source>
</evidence>
<keyword evidence="3" id="KW-1185">Reference proteome</keyword>
<dbReference type="EMBL" id="JZWV01000408">
    <property type="protein sequence ID" value="KJY32510.1"/>
    <property type="molecule type" value="Genomic_DNA"/>
</dbReference>
<proteinExistence type="predicted"/>
<feature type="region of interest" description="Disordered" evidence="1">
    <location>
        <begin position="1"/>
        <end position="25"/>
    </location>
</feature>
<dbReference type="Proteomes" id="UP000033551">
    <property type="component" value="Unassembled WGS sequence"/>
</dbReference>
<organism evidence="2 3">
    <name type="scientific">Streptomyces katrae</name>
    <dbReference type="NCBI Taxonomy" id="68223"/>
    <lineage>
        <taxon>Bacteria</taxon>
        <taxon>Bacillati</taxon>
        <taxon>Actinomycetota</taxon>
        <taxon>Actinomycetes</taxon>
        <taxon>Kitasatosporales</taxon>
        <taxon>Streptomycetaceae</taxon>
        <taxon>Streptomyces</taxon>
    </lineage>
</organism>
<feature type="compositionally biased region" description="Polar residues" evidence="1">
    <location>
        <begin position="10"/>
        <end position="21"/>
    </location>
</feature>
<accession>A0A0F4JE95</accession>
<dbReference type="PATRIC" id="fig|68223.7.peg.7573"/>
<comment type="caution">
    <text evidence="2">The sequence shown here is derived from an EMBL/GenBank/DDBJ whole genome shotgun (WGS) entry which is preliminary data.</text>
</comment>
<feature type="compositionally biased region" description="Low complexity" evidence="1">
    <location>
        <begin position="69"/>
        <end position="86"/>
    </location>
</feature>